<dbReference type="PIRSF" id="PIRSF006603">
    <property type="entry name" value="DinF"/>
    <property type="match status" value="1"/>
</dbReference>
<feature type="transmembrane region" description="Helical" evidence="13">
    <location>
        <begin position="291"/>
        <end position="308"/>
    </location>
</feature>
<evidence type="ECO:0000256" key="10">
    <source>
        <dbReference type="ARBA" id="ARBA00023065"/>
    </source>
</evidence>
<evidence type="ECO:0000256" key="1">
    <source>
        <dbReference type="ARBA" id="ARBA00003408"/>
    </source>
</evidence>
<dbReference type="PANTHER" id="PTHR43298">
    <property type="entry name" value="MULTIDRUG RESISTANCE PROTEIN NORM-RELATED"/>
    <property type="match status" value="1"/>
</dbReference>
<sequence>MTRNLTKGEPGKIILLFALPMLFGNIFQQMYNMVDSVVVGNFVGADALAAVGSSYTITFGVTALAFGLGNGASILIGQYFGAGRSREARHSIVTSMTFAILFSLVLSVACIFLCAPLLRLVNMPKSIFPMSMTYMRIYFLGLVFTFAYNMLSSVFRALGDSKTPLIFLIVASVVNIVLDLVFVINFKMGVAGVAWATIIAQAVSSVLALVALRRRLADMQQQDPAYAPESHETFRQQLSLPLLKKMIRLAIPTTAQEIAISGGMIIMQAFVNGYGPRIMAAYTAAAKIESLAMMPIINISTAVTSYAAQNMGAGEIERVKSGYRASLRISFVFAAVLGGAIVLFGHSLVGIFVSGEGAAEVAAAGANYLLYSAFAFIFMALLFPAEGVMKGTGDVNFFMLFAIVGIVAKVTAALTLSPAMGYTGLWLAVVIGWGCEAVCTTLRYLSGKWKTKGIIQHPVAAAETAAEQ</sequence>
<dbReference type="GO" id="GO:0006811">
    <property type="term" value="P:monoatomic ion transport"/>
    <property type="evidence" value="ECO:0007669"/>
    <property type="project" value="UniProtKB-KW"/>
</dbReference>
<feature type="transmembrane region" description="Helical" evidence="13">
    <location>
        <begin position="249"/>
        <end position="271"/>
    </location>
</feature>
<dbReference type="InterPro" id="IPR050222">
    <property type="entry name" value="MATE_MdtK"/>
</dbReference>
<dbReference type="EMBL" id="FMHG01000001">
    <property type="protein sequence ID" value="SCJ80679.1"/>
    <property type="molecule type" value="Genomic_DNA"/>
</dbReference>
<evidence type="ECO:0000256" key="7">
    <source>
        <dbReference type="ARBA" id="ARBA00022475"/>
    </source>
</evidence>
<feature type="transmembrane region" description="Helical" evidence="13">
    <location>
        <begin position="165"/>
        <end position="186"/>
    </location>
</feature>
<comment type="subcellular location">
    <subcellularLocation>
        <location evidence="2">Cell membrane</location>
        <topology evidence="2">Multi-pass membrane protein</topology>
    </subcellularLocation>
</comment>
<evidence type="ECO:0000313" key="14">
    <source>
        <dbReference type="EMBL" id="SCJ80679.1"/>
    </source>
</evidence>
<proteinExistence type="inferred from homology"/>
<keyword evidence="10" id="KW-0406">Ion transport</keyword>
<feature type="transmembrane region" description="Helical" evidence="13">
    <location>
        <begin position="57"/>
        <end position="80"/>
    </location>
</feature>
<dbReference type="NCBIfam" id="TIGR00797">
    <property type="entry name" value="matE"/>
    <property type="match status" value="1"/>
</dbReference>
<dbReference type="GO" id="GO:0015297">
    <property type="term" value="F:antiporter activity"/>
    <property type="evidence" value="ECO:0007669"/>
    <property type="project" value="UniProtKB-KW"/>
</dbReference>
<keyword evidence="6" id="KW-0050">Antiport</keyword>
<comment type="function">
    <text evidence="1">Multidrug efflux pump.</text>
</comment>
<keyword evidence="7" id="KW-1003">Cell membrane</keyword>
<dbReference type="Pfam" id="PF01554">
    <property type="entry name" value="MatE"/>
    <property type="match status" value="2"/>
</dbReference>
<feature type="transmembrane region" description="Helical" evidence="13">
    <location>
        <begin position="12"/>
        <end position="31"/>
    </location>
</feature>
<evidence type="ECO:0000256" key="5">
    <source>
        <dbReference type="ARBA" id="ARBA00022448"/>
    </source>
</evidence>
<evidence type="ECO:0000256" key="12">
    <source>
        <dbReference type="ARBA" id="ARBA00031636"/>
    </source>
</evidence>
<keyword evidence="5" id="KW-0813">Transport</keyword>
<dbReference type="GO" id="GO:0042910">
    <property type="term" value="F:xenobiotic transmembrane transporter activity"/>
    <property type="evidence" value="ECO:0007669"/>
    <property type="project" value="InterPro"/>
</dbReference>
<dbReference type="InterPro" id="IPR048279">
    <property type="entry name" value="MdtK-like"/>
</dbReference>
<feature type="transmembrane region" description="Helical" evidence="13">
    <location>
        <begin position="425"/>
        <end position="445"/>
    </location>
</feature>
<keyword evidence="8 13" id="KW-0812">Transmembrane</keyword>
<feature type="transmembrane region" description="Helical" evidence="13">
    <location>
        <begin position="92"/>
        <end position="118"/>
    </location>
</feature>
<comment type="similarity">
    <text evidence="3">Belongs to the multi antimicrobial extrusion (MATE) (TC 2.A.66.1) family.</text>
</comment>
<feature type="transmembrane region" description="Helical" evidence="13">
    <location>
        <begin position="192"/>
        <end position="212"/>
    </location>
</feature>
<evidence type="ECO:0000256" key="3">
    <source>
        <dbReference type="ARBA" id="ARBA00010199"/>
    </source>
</evidence>
<feature type="transmembrane region" description="Helical" evidence="13">
    <location>
        <begin position="397"/>
        <end position="419"/>
    </location>
</feature>
<organism evidence="14">
    <name type="scientific">uncultured Anaerotruncus sp</name>
    <dbReference type="NCBI Taxonomy" id="905011"/>
    <lineage>
        <taxon>Bacteria</taxon>
        <taxon>Bacillati</taxon>
        <taxon>Bacillota</taxon>
        <taxon>Clostridia</taxon>
        <taxon>Eubacteriales</taxon>
        <taxon>Oscillospiraceae</taxon>
        <taxon>Anaerotruncus</taxon>
        <taxon>environmental samples</taxon>
    </lineage>
</organism>
<evidence type="ECO:0000256" key="6">
    <source>
        <dbReference type="ARBA" id="ARBA00022449"/>
    </source>
</evidence>
<name>A0A1C6JF92_9FIRM</name>
<evidence type="ECO:0000256" key="13">
    <source>
        <dbReference type="SAM" id="Phobius"/>
    </source>
</evidence>
<accession>A0A1C6JF92</accession>
<evidence type="ECO:0000256" key="9">
    <source>
        <dbReference type="ARBA" id="ARBA00022989"/>
    </source>
</evidence>
<reference evidence="14" key="1">
    <citation type="submission" date="2015-09" db="EMBL/GenBank/DDBJ databases">
        <authorList>
            <consortium name="Pathogen Informatics"/>
        </authorList>
    </citation>
    <scope>NUCLEOTIDE SEQUENCE</scope>
    <source>
        <strain evidence="14">2789STDY5834896</strain>
    </source>
</reference>
<evidence type="ECO:0000256" key="2">
    <source>
        <dbReference type="ARBA" id="ARBA00004651"/>
    </source>
</evidence>
<protein>
    <recommendedName>
        <fullName evidence="4">Probable multidrug resistance protein NorM</fullName>
    </recommendedName>
    <alternativeName>
        <fullName evidence="12">Multidrug-efflux transporter</fullName>
    </alternativeName>
</protein>
<keyword evidence="11 13" id="KW-0472">Membrane</keyword>
<evidence type="ECO:0000256" key="4">
    <source>
        <dbReference type="ARBA" id="ARBA00020268"/>
    </source>
</evidence>
<keyword evidence="9 13" id="KW-1133">Transmembrane helix</keyword>
<gene>
    <name evidence="14" type="primary">mepA_10</name>
    <name evidence="14" type="ORF">SAMEA3545359_02148</name>
</gene>
<dbReference type="AlphaFoldDB" id="A0A1C6JF92"/>
<dbReference type="CDD" id="cd13138">
    <property type="entry name" value="MATE_yoeA_like"/>
    <property type="match status" value="1"/>
</dbReference>
<dbReference type="GO" id="GO:0005886">
    <property type="term" value="C:plasma membrane"/>
    <property type="evidence" value="ECO:0007669"/>
    <property type="project" value="UniProtKB-SubCell"/>
</dbReference>
<dbReference type="PANTHER" id="PTHR43298:SF2">
    <property type="entry name" value="FMN_FAD EXPORTER YEEO-RELATED"/>
    <property type="match status" value="1"/>
</dbReference>
<evidence type="ECO:0000256" key="8">
    <source>
        <dbReference type="ARBA" id="ARBA00022692"/>
    </source>
</evidence>
<dbReference type="InterPro" id="IPR002528">
    <property type="entry name" value="MATE_fam"/>
</dbReference>
<feature type="transmembrane region" description="Helical" evidence="13">
    <location>
        <begin position="365"/>
        <end position="385"/>
    </location>
</feature>
<evidence type="ECO:0000256" key="11">
    <source>
        <dbReference type="ARBA" id="ARBA00023136"/>
    </source>
</evidence>
<feature type="transmembrane region" description="Helical" evidence="13">
    <location>
        <begin position="138"/>
        <end position="158"/>
    </location>
</feature>
<feature type="transmembrane region" description="Helical" evidence="13">
    <location>
        <begin position="329"/>
        <end position="353"/>
    </location>
</feature>